<feature type="region of interest" description="Disordered" evidence="4">
    <location>
        <begin position="164"/>
        <end position="187"/>
    </location>
</feature>
<dbReference type="SMART" id="SM00347">
    <property type="entry name" value="HTH_MARR"/>
    <property type="match status" value="1"/>
</dbReference>
<evidence type="ECO:0000256" key="3">
    <source>
        <dbReference type="ARBA" id="ARBA00023163"/>
    </source>
</evidence>
<sequence length="187" mass="20402">MFRAMTTDSNARMDDSLIALRRILRATELYARDLAHAVGLTPAQLRVLQIVGGNDSVTPKSLATQMGVSQATVSALVDKLVAQGLVERVPSLQDRRQTNVTVTKDGHVRLERAPDALQQRYVRAFLAMADWEQAQLVATLERVADMLDARGLDASPVLTTGEIRASRKADWPEPLAQEPVRDSGGSS</sequence>
<dbReference type="PRINTS" id="PR00598">
    <property type="entry name" value="HTHMARR"/>
</dbReference>
<dbReference type="PANTHER" id="PTHR33164">
    <property type="entry name" value="TRANSCRIPTIONAL REGULATOR, MARR FAMILY"/>
    <property type="match status" value="1"/>
</dbReference>
<dbReference type="InterPro" id="IPR039422">
    <property type="entry name" value="MarR/SlyA-like"/>
</dbReference>
<dbReference type="PROSITE" id="PS01117">
    <property type="entry name" value="HTH_MARR_1"/>
    <property type="match status" value="1"/>
</dbReference>
<organism evidence="6 7">
    <name type="scientific">Marivita lacus</name>
    <dbReference type="NCBI Taxonomy" id="1323742"/>
    <lineage>
        <taxon>Bacteria</taxon>
        <taxon>Pseudomonadati</taxon>
        <taxon>Pseudomonadota</taxon>
        <taxon>Alphaproteobacteria</taxon>
        <taxon>Rhodobacterales</taxon>
        <taxon>Roseobacteraceae</taxon>
        <taxon>Marivita</taxon>
    </lineage>
</organism>
<evidence type="ECO:0000256" key="2">
    <source>
        <dbReference type="ARBA" id="ARBA00023125"/>
    </source>
</evidence>
<reference evidence="7" key="1">
    <citation type="journal article" date="2019" name="Int. J. Syst. Evol. Microbiol.">
        <title>The Global Catalogue of Microorganisms (GCM) 10K type strain sequencing project: providing services to taxonomists for standard genome sequencing and annotation.</title>
        <authorList>
            <consortium name="The Broad Institute Genomics Platform"/>
            <consortium name="The Broad Institute Genome Sequencing Center for Infectious Disease"/>
            <person name="Wu L."/>
            <person name="Ma J."/>
        </authorList>
    </citation>
    <scope>NUCLEOTIDE SEQUENCE [LARGE SCALE GENOMIC DNA]</scope>
    <source>
        <strain evidence="7">CGMCC 1.12478</strain>
    </source>
</reference>
<dbReference type="PANTHER" id="PTHR33164:SF89">
    <property type="entry name" value="MARR FAMILY REGULATORY PROTEIN"/>
    <property type="match status" value="1"/>
</dbReference>
<evidence type="ECO:0000256" key="4">
    <source>
        <dbReference type="SAM" id="MobiDB-lite"/>
    </source>
</evidence>
<dbReference type="SUPFAM" id="SSF46785">
    <property type="entry name" value="Winged helix' DNA-binding domain"/>
    <property type="match status" value="1"/>
</dbReference>
<keyword evidence="3" id="KW-0804">Transcription</keyword>
<dbReference type="Proteomes" id="UP000645462">
    <property type="component" value="Unassembled WGS sequence"/>
</dbReference>
<dbReference type="Pfam" id="PF12802">
    <property type="entry name" value="MarR_2"/>
    <property type="match status" value="1"/>
</dbReference>
<protein>
    <recommendedName>
        <fullName evidence="5">HTH marR-type domain-containing protein</fullName>
    </recommendedName>
</protein>
<keyword evidence="7" id="KW-1185">Reference proteome</keyword>
<name>A0ABQ1KCN7_9RHOB</name>
<dbReference type="InterPro" id="IPR036388">
    <property type="entry name" value="WH-like_DNA-bd_sf"/>
</dbReference>
<dbReference type="InterPro" id="IPR036390">
    <property type="entry name" value="WH_DNA-bd_sf"/>
</dbReference>
<dbReference type="InterPro" id="IPR023187">
    <property type="entry name" value="Tscrpt_reg_MarR-type_CS"/>
</dbReference>
<evidence type="ECO:0000313" key="7">
    <source>
        <dbReference type="Proteomes" id="UP000645462"/>
    </source>
</evidence>
<evidence type="ECO:0000256" key="1">
    <source>
        <dbReference type="ARBA" id="ARBA00023015"/>
    </source>
</evidence>
<feature type="domain" description="HTH marR-type" evidence="5">
    <location>
        <begin position="13"/>
        <end position="145"/>
    </location>
</feature>
<comment type="caution">
    <text evidence="6">The sequence shown here is derived from an EMBL/GenBank/DDBJ whole genome shotgun (WGS) entry which is preliminary data.</text>
</comment>
<dbReference type="InterPro" id="IPR000835">
    <property type="entry name" value="HTH_MarR-typ"/>
</dbReference>
<evidence type="ECO:0000313" key="6">
    <source>
        <dbReference type="EMBL" id="GGB91927.1"/>
    </source>
</evidence>
<dbReference type="PROSITE" id="PS50995">
    <property type="entry name" value="HTH_MARR_2"/>
    <property type="match status" value="1"/>
</dbReference>
<dbReference type="EMBL" id="BMFC01000001">
    <property type="protein sequence ID" value="GGB91927.1"/>
    <property type="molecule type" value="Genomic_DNA"/>
</dbReference>
<proteinExistence type="predicted"/>
<gene>
    <name evidence="6" type="ORF">GCM10011363_05630</name>
</gene>
<accession>A0ABQ1KCN7</accession>
<keyword evidence="2" id="KW-0238">DNA-binding</keyword>
<evidence type="ECO:0000259" key="5">
    <source>
        <dbReference type="PROSITE" id="PS50995"/>
    </source>
</evidence>
<keyword evidence="1" id="KW-0805">Transcription regulation</keyword>
<dbReference type="Gene3D" id="1.10.10.10">
    <property type="entry name" value="Winged helix-like DNA-binding domain superfamily/Winged helix DNA-binding domain"/>
    <property type="match status" value="1"/>
</dbReference>